<sequence>MAGDRLARSEGNRAEVHWLELKQKMYSRGIPPSLNELKDCIKEACEELDTETIRGWLQELRLMEKIIEENGNPIQQYFNKI</sequence>
<dbReference type="Gene3D" id="3.30.420.10">
    <property type="entry name" value="Ribonuclease H-like superfamily/Ribonuclease H"/>
    <property type="match status" value="1"/>
</dbReference>
<dbReference type="WBParaSite" id="ACRNAN_scaffold8546.g20403.t1">
    <property type="protein sequence ID" value="ACRNAN_scaffold8546.g20403.t1"/>
    <property type="gene ID" value="ACRNAN_scaffold8546.g20403"/>
</dbReference>
<evidence type="ECO:0000313" key="1">
    <source>
        <dbReference type="Proteomes" id="UP000887540"/>
    </source>
</evidence>
<name>A0A914EIF3_9BILA</name>
<dbReference type="Proteomes" id="UP000887540">
    <property type="component" value="Unplaced"/>
</dbReference>
<dbReference type="InterPro" id="IPR036397">
    <property type="entry name" value="RNaseH_sf"/>
</dbReference>
<organism evidence="1 2">
    <name type="scientific">Acrobeloides nanus</name>
    <dbReference type="NCBI Taxonomy" id="290746"/>
    <lineage>
        <taxon>Eukaryota</taxon>
        <taxon>Metazoa</taxon>
        <taxon>Ecdysozoa</taxon>
        <taxon>Nematoda</taxon>
        <taxon>Chromadorea</taxon>
        <taxon>Rhabditida</taxon>
        <taxon>Tylenchina</taxon>
        <taxon>Cephalobomorpha</taxon>
        <taxon>Cephaloboidea</taxon>
        <taxon>Cephalobidae</taxon>
        <taxon>Acrobeloides</taxon>
    </lineage>
</organism>
<protein>
    <submittedName>
        <fullName evidence="2">Uncharacterized protein</fullName>
    </submittedName>
</protein>
<accession>A0A914EIF3</accession>
<dbReference type="AlphaFoldDB" id="A0A914EIF3"/>
<reference evidence="2" key="1">
    <citation type="submission" date="2022-11" db="UniProtKB">
        <authorList>
            <consortium name="WormBaseParasite"/>
        </authorList>
    </citation>
    <scope>IDENTIFICATION</scope>
</reference>
<evidence type="ECO:0000313" key="2">
    <source>
        <dbReference type="WBParaSite" id="ACRNAN_scaffold8546.g20403.t1"/>
    </source>
</evidence>
<dbReference type="GO" id="GO:0003676">
    <property type="term" value="F:nucleic acid binding"/>
    <property type="evidence" value="ECO:0007669"/>
    <property type="project" value="InterPro"/>
</dbReference>
<keyword evidence="1" id="KW-1185">Reference proteome</keyword>
<proteinExistence type="predicted"/>